<evidence type="ECO:0000313" key="8">
    <source>
        <dbReference type="EMBL" id="MFC6017662.1"/>
    </source>
</evidence>
<accession>A0ABW1K8R5</accession>
<keyword evidence="3" id="KW-0731">Sigma factor</keyword>
<evidence type="ECO:0000259" key="6">
    <source>
        <dbReference type="Pfam" id="PF08281"/>
    </source>
</evidence>
<dbReference type="Pfam" id="PF08281">
    <property type="entry name" value="Sigma70_r4_2"/>
    <property type="match status" value="1"/>
</dbReference>
<dbReference type="SUPFAM" id="SSF88659">
    <property type="entry name" value="Sigma3 and sigma4 domains of RNA polymerase sigma factors"/>
    <property type="match status" value="1"/>
</dbReference>
<dbReference type="EMBL" id="JBHSPR010000010">
    <property type="protein sequence ID" value="MFC6017662.1"/>
    <property type="molecule type" value="Genomic_DNA"/>
</dbReference>
<comment type="similarity">
    <text evidence="1">Belongs to the sigma-70 factor family. ECF subfamily.</text>
</comment>
<protein>
    <submittedName>
        <fullName evidence="8">RNA polymerase sigma factor</fullName>
    </submittedName>
</protein>
<keyword evidence="9" id="KW-1185">Reference proteome</keyword>
<keyword evidence="2" id="KW-0805">Transcription regulation</keyword>
<dbReference type="NCBIfam" id="TIGR02937">
    <property type="entry name" value="sigma70-ECF"/>
    <property type="match status" value="1"/>
</dbReference>
<comment type="caution">
    <text evidence="8">The sequence shown here is derived from an EMBL/GenBank/DDBJ whole genome shotgun (WGS) entry which is preliminary data.</text>
</comment>
<dbReference type="InterPro" id="IPR013325">
    <property type="entry name" value="RNA_pol_sigma_r2"/>
</dbReference>
<dbReference type="Proteomes" id="UP001596203">
    <property type="component" value="Unassembled WGS sequence"/>
</dbReference>
<dbReference type="RefSeq" id="WP_377422089.1">
    <property type="nucleotide sequence ID" value="NZ_JBHSPR010000010.1"/>
</dbReference>
<gene>
    <name evidence="8" type="ORF">ACFP2T_15780</name>
</gene>
<name>A0ABW1K8R5_9ACTN</name>
<reference evidence="9" key="1">
    <citation type="journal article" date="2019" name="Int. J. Syst. Evol. Microbiol.">
        <title>The Global Catalogue of Microorganisms (GCM) 10K type strain sequencing project: providing services to taxonomists for standard genome sequencing and annotation.</title>
        <authorList>
            <consortium name="The Broad Institute Genomics Platform"/>
            <consortium name="The Broad Institute Genome Sequencing Center for Infectious Disease"/>
            <person name="Wu L."/>
            <person name="Ma J."/>
        </authorList>
    </citation>
    <scope>NUCLEOTIDE SEQUENCE [LARGE SCALE GENOMIC DNA]</scope>
    <source>
        <strain evidence="9">ZS-35-S2</strain>
    </source>
</reference>
<dbReference type="Gene3D" id="1.10.10.10">
    <property type="entry name" value="Winged helix-like DNA-binding domain superfamily/Winged helix DNA-binding domain"/>
    <property type="match status" value="1"/>
</dbReference>
<feature type="domain" description="RNA polymerase sigma-70 region 2" evidence="5">
    <location>
        <begin position="23"/>
        <end position="88"/>
    </location>
</feature>
<organism evidence="8 9">
    <name type="scientific">Plantactinospora solaniradicis</name>
    <dbReference type="NCBI Taxonomy" id="1723736"/>
    <lineage>
        <taxon>Bacteria</taxon>
        <taxon>Bacillati</taxon>
        <taxon>Actinomycetota</taxon>
        <taxon>Actinomycetes</taxon>
        <taxon>Micromonosporales</taxon>
        <taxon>Micromonosporaceae</taxon>
        <taxon>Plantactinospora</taxon>
    </lineage>
</organism>
<dbReference type="InterPro" id="IPR014284">
    <property type="entry name" value="RNA_pol_sigma-70_dom"/>
</dbReference>
<evidence type="ECO:0000256" key="3">
    <source>
        <dbReference type="ARBA" id="ARBA00023082"/>
    </source>
</evidence>
<dbReference type="InterPro" id="IPR046531">
    <property type="entry name" value="DUF6596"/>
</dbReference>
<sequence>MTPRRPDRPDPAPAPDPEIERVFRAEYGRAVAVLVRVFGDIDIAEDAVQDAFATAVQRWPSSGPPPSPAGWIITTARNRAIDRLRREASRPDRHAQAALLHARDQPAEEGPVHDERLRLIFTCCHPALAPTVQVALTLRLLGGLTTAEIARAFLVPEPTMAQRLVRAKGKIRDARIPYRVPAEADLPDRLRTVLAVVYLIFTEGHTASSGDRLIREDLCAEAIRLGRLLAELMPDEPEVLGLLALLLLVEARRPSRTTPDGAFVRLADQDRARWDRELVAEGQALVRRCLRRNQPGPYQIQAAINAVHSDAADTAATDWAQVLRLYDHLLTLAPSPMVALNRAIVVAEVDGPAAALDLVDRLDLTGHHLFHAVRADLLRRLGRTTEAVRAYEVAESLTRNAVERDFLRRSRTALTSA</sequence>
<dbReference type="PANTHER" id="PTHR47756:SF2">
    <property type="entry name" value="BLL6612 PROTEIN"/>
    <property type="match status" value="1"/>
</dbReference>
<dbReference type="InterPro" id="IPR036388">
    <property type="entry name" value="WH-like_DNA-bd_sf"/>
</dbReference>
<dbReference type="InterPro" id="IPR013249">
    <property type="entry name" value="RNA_pol_sigma70_r4_t2"/>
</dbReference>
<evidence type="ECO:0000259" key="7">
    <source>
        <dbReference type="Pfam" id="PF20239"/>
    </source>
</evidence>
<keyword evidence="4" id="KW-0804">Transcription</keyword>
<dbReference type="InterPro" id="IPR007627">
    <property type="entry name" value="RNA_pol_sigma70_r2"/>
</dbReference>
<dbReference type="SUPFAM" id="SSF88946">
    <property type="entry name" value="Sigma2 domain of RNA polymerase sigma factors"/>
    <property type="match status" value="1"/>
</dbReference>
<evidence type="ECO:0000259" key="5">
    <source>
        <dbReference type="Pfam" id="PF04542"/>
    </source>
</evidence>
<evidence type="ECO:0000256" key="4">
    <source>
        <dbReference type="ARBA" id="ARBA00023163"/>
    </source>
</evidence>
<dbReference type="Pfam" id="PF20239">
    <property type="entry name" value="DUF6596"/>
    <property type="match status" value="1"/>
</dbReference>
<evidence type="ECO:0000256" key="2">
    <source>
        <dbReference type="ARBA" id="ARBA00023015"/>
    </source>
</evidence>
<dbReference type="InterPro" id="IPR011990">
    <property type="entry name" value="TPR-like_helical_dom_sf"/>
</dbReference>
<proteinExistence type="inferred from homology"/>
<feature type="domain" description="RNA polymerase sigma factor 70 region 4 type 2" evidence="6">
    <location>
        <begin position="120"/>
        <end position="170"/>
    </location>
</feature>
<dbReference type="InterPro" id="IPR013324">
    <property type="entry name" value="RNA_pol_sigma_r3/r4-like"/>
</dbReference>
<dbReference type="Gene3D" id="1.25.40.10">
    <property type="entry name" value="Tetratricopeptide repeat domain"/>
    <property type="match status" value="1"/>
</dbReference>
<dbReference type="Pfam" id="PF04542">
    <property type="entry name" value="Sigma70_r2"/>
    <property type="match status" value="1"/>
</dbReference>
<dbReference type="Gene3D" id="1.10.1740.10">
    <property type="match status" value="1"/>
</dbReference>
<feature type="domain" description="DUF6596" evidence="7">
    <location>
        <begin position="189"/>
        <end position="289"/>
    </location>
</feature>
<evidence type="ECO:0000313" key="9">
    <source>
        <dbReference type="Proteomes" id="UP001596203"/>
    </source>
</evidence>
<dbReference type="PANTHER" id="PTHR47756">
    <property type="entry name" value="BLL6612 PROTEIN-RELATED"/>
    <property type="match status" value="1"/>
</dbReference>
<evidence type="ECO:0000256" key="1">
    <source>
        <dbReference type="ARBA" id="ARBA00010641"/>
    </source>
</evidence>